<protein>
    <recommendedName>
        <fullName evidence="7">O-GlcNAc transferase C-terminal domain-containing protein</fullName>
    </recommendedName>
</protein>
<evidence type="ECO:0000313" key="9">
    <source>
        <dbReference type="EMBL" id="CAE0254942.1"/>
    </source>
</evidence>
<evidence type="ECO:0000259" key="7">
    <source>
        <dbReference type="Pfam" id="PF13844"/>
    </source>
</evidence>
<feature type="compositionally biased region" description="Basic residues" evidence="5">
    <location>
        <begin position="637"/>
        <end position="649"/>
    </location>
</feature>
<evidence type="ECO:0000256" key="3">
    <source>
        <dbReference type="ARBA" id="ARBA00022737"/>
    </source>
</evidence>
<dbReference type="Gene3D" id="3.40.50.2000">
    <property type="entry name" value="Glycogen Phosphorylase B"/>
    <property type="match status" value="1"/>
</dbReference>
<feature type="signal peptide" evidence="6">
    <location>
        <begin position="1"/>
        <end position="25"/>
    </location>
</feature>
<dbReference type="SUPFAM" id="SSF48452">
    <property type="entry name" value="TPR-like"/>
    <property type="match status" value="1"/>
</dbReference>
<name>A0A7S3GAR9_9EUKA</name>
<evidence type="ECO:0000256" key="4">
    <source>
        <dbReference type="ARBA" id="ARBA00022803"/>
    </source>
</evidence>
<evidence type="ECO:0000256" key="1">
    <source>
        <dbReference type="ARBA" id="ARBA00004922"/>
    </source>
</evidence>
<keyword evidence="4" id="KW-0802">TPR repeat</keyword>
<feature type="region of interest" description="Disordered" evidence="5">
    <location>
        <begin position="630"/>
        <end position="655"/>
    </location>
</feature>
<sequence>MCSRWSARVQLVLITLSSLCMLSCQQDSNAMADCAKAVALHNAGRVEEAFSLYWKAVNAGADHYLCYSNLGAIYADLADRNGARSDATTAYDLYSRALLLDPTAQLPLHNLGALLSRLDMFDLARQVYTLQSRVHGRSSLSALGGLLVCAEELLLLDTTRQHMESRLVAAMHASSDNNSDQILHPFHALAYSKLGPIITREHSRRVEARVRALSRPQLAPTWLLPPCSRSRGAGRLAVGLFSGDFRPHPVTKLVYPVLSVVKQEGVKLQCFSFTPSITDAYIELMMTVCDEYVDVEMKGDEEIAATINERKTHVLLDLSGWTEVSRTGALFFQPAAVQVTYMGFLASLRMGNVVDFILTDRIAVTPEMSSTFDERMMYLPAGLSYLLPSFSSLPDATPPTQDEVAHVEMLRNRGEKRFIFVSLNRHTKLHRHLLEVWARILRRSPSSELWLLDSMRGNEEKGRVWGVFEREGVDKERVLFLPRVSATTNAERLRLAHLYLDTFPYSGGATAVDALMSSVPVLTLAGEVMIARSSASLGHACEGGSMVVRSVAEYEDAAAAAARTAKSGTKPSASGDRAVDVMKVVLNDGVAKGREGKRGGDACPLTSSRDWGRAFARLVKTAFNLKWAEQGRTTSTSKRHTNKQKRFHHGLTPLD</sequence>
<dbReference type="Gene3D" id="1.25.40.10">
    <property type="entry name" value="Tetratricopeptide repeat domain"/>
    <property type="match status" value="1"/>
</dbReference>
<dbReference type="Gene3D" id="3.40.50.11380">
    <property type="match status" value="1"/>
</dbReference>
<dbReference type="AlphaFoldDB" id="A0A7S3GAR9"/>
<reference evidence="8" key="1">
    <citation type="submission" date="2021-01" db="EMBL/GenBank/DDBJ databases">
        <authorList>
            <person name="Corre E."/>
            <person name="Pelletier E."/>
            <person name="Niang G."/>
            <person name="Scheremetjew M."/>
            <person name="Finn R."/>
            <person name="Kale V."/>
            <person name="Holt S."/>
            <person name="Cochrane G."/>
            <person name="Meng A."/>
            <person name="Brown T."/>
            <person name="Cohen L."/>
        </authorList>
    </citation>
    <scope>NUCLEOTIDE SEQUENCE</scope>
    <source>
        <strain evidence="8">NIES-2562</strain>
    </source>
</reference>
<dbReference type="GO" id="GO:0016757">
    <property type="term" value="F:glycosyltransferase activity"/>
    <property type="evidence" value="ECO:0007669"/>
    <property type="project" value="TreeGrafter"/>
</dbReference>
<dbReference type="SUPFAM" id="SSF53756">
    <property type="entry name" value="UDP-Glycosyltransferase/glycogen phosphorylase"/>
    <property type="match status" value="1"/>
</dbReference>
<proteinExistence type="predicted"/>
<evidence type="ECO:0000256" key="5">
    <source>
        <dbReference type="SAM" id="MobiDB-lite"/>
    </source>
</evidence>
<feature type="chain" id="PRO_5036403931" description="O-GlcNAc transferase C-terminal domain-containing protein" evidence="6">
    <location>
        <begin position="26"/>
        <end position="655"/>
    </location>
</feature>
<keyword evidence="2" id="KW-0808">Transferase</keyword>
<dbReference type="GO" id="GO:0006493">
    <property type="term" value="P:protein O-linked glycosylation"/>
    <property type="evidence" value="ECO:0007669"/>
    <property type="project" value="TreeGrafter"/>
</dbReference>
<dbReference type="EMBL" id="HBIB01026573">
    <property type="protein sequence ID" value="CAE0254942.1"/>
    <property type="molecule type" value="Transcribed_RNA"/>
</dbReference>
<dbReference type="PANTHER" id="PTHR44998">
    <property type="match status" value="1"/>
</dbReference>
<dbReference type="InterPro" id="IPR011990">
    <property type="entry name" value="TPR-like_helical_dom_sf"/>
</dbReference>
<dbReference type="PANTHER" id="PTHR44998:SF1">
    <property type="entry name" value="UDP-N-ACETYLGLUCOSAMINE--PEPTIDE N-ACETYLGLUCOSAMINYLTRANSFERASE 110 KDA SUBUNIT"/>
    <property type="match status" value="1"/>
</dbReference>
<evidence type="ECO:0000313" key="8">
    <source>
        <dbReference type="EMBL" id="CAE0254940.1"/>
    </source>
</evidence>
<evidence type="ECO:0000256" key="2">
    <source>
        <dbReference type="ARBA" id="ARBA00022679"/>
    </source>
</evidence>
<feature type="domain" description="O-GlcNAc transferase C-terminal" evidence="7">
    <location>
        <begin position="415"/>
        <end position="560"/>
    </location>
</feature>
<dbReference type="EMBL" id="HBIB01026571">
    <property type="protein sequence ID" value="CAE0254940.1"/>
    <property type="molecule type" value="Transcribed_RNA"/>
</dbReference>
<keyword evidence="6" id="KW-0732">Signal</keyword>
<comment type="pathway">
    <text evidence="1">Protein modification; protein glycosylation.</text>
</comment>
<dbReference type="Pfam" id="PF13844">
    <property type="entry name" value="Glyco_transf_41"/>
    <property type="match status" value="2"/>
</dbReference>
<gene>
    <name evidence="8" type="ORF">PBIL07802_LOCUS17191</name>
    <name evidence="9" type="ORF">PBIL07802_LOCUS17193</name>
</gene>
<keyword evidence="3" id="KW-0677">Repeat</keyword>
<feature type="domain" description="O-GlcNAc transferase C-terminal" evidence="7">
    <location>
        <begin position="166"/>
        <end position="381"/>
    </location>
</feature>
<organism evidence="8">
    <name type="scientific">Palpitomonas bilix</name>
    <dbReference type="NCBI Taxonomy" id="652834"/>
    <lineage>
        <taxon>Eukaryota</taxon>
        <taxon>Eukaryota incertae sedis</taxon>
    </lineage>
</organism>
<dbReference type="InterPro" id="IPR029489">
    <property type="entry name" value="OGT/SEC/SPY_C"/>
</dbReference>
<evidence type="ECO:0000256" key="6">
    <source>
        <dbReference type="SAM" id="SignalP"/>
    </source>
</evidence>
<accession>A0A7S3GAR9</accession>